<accession>A0A7S3YP34</accession>
<sequence length="175" mass="19558">MSRELWDRPKGVVSWFFMHPWMCVGDHMAVEIMCTCQLTKTPAVNLRLSSDYAERTSVLDEKAFFSNETIMVTGDGELAILNIRIDHEPDERGRIANIEGGLCQQGRKFQSWIETGGKRPKRCKAWYPDAHDDQQDFATAECGPCGQYQAGPITAIGEKYPDLGIGCDAIACPLL</sequence>
<organism evidence="1">
    <name type="scientific">Lotharella globosa</name>
    <dbReference type="NCBI Taxonomy" id="91324"/>
    <lineage>
        <taxon>Eukaryota</taxon>
        <taxon>Sar</taxon>
        <taxon>Rhizaria</taxon>
        <taxon>Cercozoa</taxon>
        <taxon>Chlorarachniophyceae</taxon>
        <taxon>Lotharella</taxon>
    </lineage>
</organism>
<protein>
    <submittedName>
        <fullName evidence="1">Uncharacterized protein</fullName>
    </submittedName>
</protein>
<name>A0A7S3YP34_9EUKA</name>
<dbReference type="AlphaFoldDB" id="A0A7S3YP34"/>
<proteinExistence type="predicted"/>
<dbReference type="EMBL" id="HBIV01012209">
    <property type="protein sequence ID" value="CAE0657483.1"/>
    <property type="molecule type" value="Transcribed_RNA"/>
</dbReference>
<evidence type="ECO:0000313" key="1">
    <source>
        <dbReference type="EMBL" id="CAE0657483.1"/>
    </source>
</evidence>
<gene>
    <name evidence="1" type="ORF">LGLO00237_LOCUS9051</name>
</gene>
<reference evidence="1" key="1">
    <citation type="submission" date="2021-01" db="EMBL/GenBank/DDBJ databases">
        <authorList>
            <person name="Corre E."/>
            <person name="Pelletier E."/>
            <person name="Niang G."/>
            <person name="Scheremetjew M."/>
            <person name="Finn R."/>
            <person name="Kale V."/>
            <person name="Holt S."/>
            <person name="Cochrane G."/>
            <person name="Meng A."/>
            <person name="Brown T."/>
            <person name="Cohen L."/>
        </authorList>
    </citation>
    <scope>NUCLEOTIDE SEQUENCE</scope>
    <source>
        <strain evidence="1">CCCM811</strain>
    </source>
</reference>